<evidence type="ECO:0000256" key="2">
    <source>
        <dbReference type="ARBA" id="ARBA00022980"/>
    </source>
</evidence>
<proteinExistence type="inferred from homology"/>
<dbReference type="InterPro" id="IPR036394">
    <property type="entry name" value="Ribosomal_uL22_sf"/>
</dbReference>
<evidence type="ECO:0000256" key="5">
    <source>
        <dbReference type="RuleBase" id="RU004006"/>
    </source>
</evidence>
<comment type="caution">
    <text evidence="8">The sequence shown here is derived from an EMBL/GenBank/DDBJ whole genome shotgun (WGS) entry which is preliminary data.</text>
</comment>
<keyword evidence="2 4" id="KW-0689">Ribosomal protein</keyword>
<evidence type="ECO:0000313" key="9">
    <source>
        <dbReference type="Proteomes" id="UP000176665"/>
    </source>
</evidence>
<dbReference type="GO" id="GO:0006412">
    <property type="term" value="P:translation"/>
    <property type="evidence" value="ECO:0007669"/>
    <property type="project" value="InterPro"/>
</dbReference>
<comment type="subunit">
    <text evidence="5">Part of the 50S ribosomal subunit.</text>
</comment>
<comment type="function">
    <text evidence="6">This protein binds specifically to 23S rRNA; its binding is stimulated by other ribosomal proteins, e.g., L4, L17, and L20. It is important during the early stages of 50S assembly. It makes multiple contacts with different domains of the 23S rRNA in the assembled 50S subunit and ribosome.</text>
</comment>
<dbReference type="PANTHER" id="PTHR13501">
    <property type="entry name" value="CHLOROPLAST 50S RIBOSOMAL PROTEIN L22-RELATED"/>
    <property type="match status" value="1"/>
</dbReference>
<protein>
    <recommendedName>
        <fullName evidence="6">50S ribosomal protein L22</fullName>
    </recommendedName>
</protein>
<dbReference type="InterPro" id="IPR001063">
    <property type="entry name" value="Ribosomal_uL22"/>
</dbReference>
<dbReference type="GO" id="GO:0003735">
    <property type="term" value="F:structural constituent of ribosome"/>
    <property type="evidence" value="ECO:0007669"/>
    <property type="project" value="InterPro"/>
</dbReference>
<evidence type="ECO:0000256" key="1">
    <source>
        <dbReference type="ARBA" id="ARBA00009451"/>
    </source>
</evidence>
<evidence type="ECO:0000256" key="4">
    <source>
        <dbReference type="RuleBase" id="RU004005"/>
    </source>
</evidence>
<sequence length="139" mass="15444">MEVIAQLKYIRISPKKIKALGRLAVGLTPQQAIDKLEHLSGKAPKLLSAAINSAKGNAVNNLKLNSQNLIIKEVITGKGPFFKRWQPVSRGMAHQIKKRTTHLKVKLVEKQSSPQLKPQNSKQLVKEKKTPPKEKNNGT</sequence>
<feature type="compositionally biased region" description="Polar residues" evidence="7">
    <location>
        <begin position="110"/>
        <end position="123"/>
    </location>
</feature>
<dbReference type="STRING" id="1798371.A2W14_05405"/>
<keyword evidence="5" id="KW-0699">rRNA-binding</keyword>
<gene>
    <name evidence="8" type="ORF">A2W14_05405</name>
</gene>
<evidence type="ECO:0000256" key="6">
    <source>
        <dbReference type="RuleBase" id="RU004008"/>
    </source>
</evidence>
<dbReference type="AlphaFoldDB" id="A0A1F5YU71"/>
<accession>A0A1F5YU71</accession>
<dbReference type="CDD" id="cd00336">
    <property type="entry name" value="Ribosomal_L22"/>
    <property type="match status" value="1"/>
</dbReference>
<evidence type="ECO:0000256" key="3">
    <source>
        <dbReference type="ARBA" id="ARBA00023274"/>
    </source>
</evidence>
<dbReference type="Proteomes" id="UP000176665">
    <property type="component" value="Unassembled WGS sequence"/>
</dbReference>
<comment type="similarity">
    <text evidence="1 4">Belongs to the universal ribosomal protein uL22 family.</text>
</comment>
<keyword evidence="5" id="KW-0694">RNA-binding</keyword>
<dbReference type="PANTHER" id="PTHR13501:SF8">
    <property type="entry name" value="LARGE RIBOSOMAL SUBUNIT PROTEIN UL22M"/>
    <property type="match status" value="1"/>
</dbReference>
<dbReference type="Gene3D" id="3.90.470.10">
    <property type="entry name" value="Ribosomal protein L22/L17"/>
    <property type="match status" value="1"/>
</dbReference>
<evidence type="ECO:0000313" key="8">
    <source>
        <dbReference type="EMBL" id="OGG03462.1"/>
    </source>
</evidence>
<feature type="region of interest" description="Disordered" evidence="7">
    <location>
        <begin position="108"/>
        <end position="139"/>
    </location>
</feature>
<evidence type="ECO:0000256" key="7">
    <source>
        <dbReference type="SAM" id="MobiDB-lite"/>
    </source>
</evidence>
<name>A0A1F5YU71_9BACT</name>
<keyword evidence="3 4" id="KW-0687">Ribonucleoprotein</keyword>
<organism evidence="8 9">
    <name type="scientific">Candidatus Gottesmanbacteria bacterium RBG_16_37_8</name>
    <dbReference type="NCBI Taxonomy" id="1798371"/>
    <lineage>
        <taxon>Bacteria</taxon>
        <taxon>Candidatus Gottesmaniibacteriota</taxon>
    </lineage>
</organism>
<dbReference type="EMBL" id="MFJA01000023">
    <property type="protein sequence ID" value="OGG03462.1"/>
    <property type="molecule type" value="Genomic_DNA"/>
</dbReference>
<dbReference type="GO" id="GO:0019843">
    <property type="term" value="F:rRNA binding"/>
    <property type="evidence" value="ECO:0007669"/>
    <property type="project" value="UniProtKB-KW"/>
</dbReference>
<feature type="compositionally biased region" description="Basic and acidic residues" evidence="7">
    <location>
        <begin position="124"/>
        <end position="139"/>
    </location>
</feature>
<dbReference type="GO" id="GO:0015934">
    <property type="term" value="C:large ribosomal subunit"/>
    <property type="evidence" value="ECO:0007669"/>
    <property type="project" value="InterPro"/>
</dbReference>
<reference evidence="8 9" key="1">
    <citation type="journal article" date="2016" name="Nat. Commun.">
        <title>Thousands of microbial genomes shed light on interconnected biogeochemical processes in an aquifer system.</title>
        <authorList>
            <person name="Anantharaman K."/>
            <person name="Brown C.T."/>
            <person name="Hug L.A."/>
            <person name="Sharon I."/>
            <person name="Castelle C.J."/>
            <person name="Probst A.J."/>
            <person name="Thomas B.C."/>
            <person name="Singh A."/>
            <person name="Wilkins M.J."/>
            <person name="Karaoz U."/>
            <person name="Brodie E.L."/>
            <person name="Williams K.H."/>
            <person name="Hubbard S.S."/>
            <person name="Banfield J.F."/>
        </authorList>
    </citation>
    <scope>NUCLEOTIDE SEQUENCE [LARGE SCALE GENOMIC DNA]</scope>
</reference>
<dbReference type="InterPro" id="IPR047867">
    <property type="entry name" value="Ribosomal_uL22_bac/org-type"/>
</dbReference>
<dbReference type="SUPFAM" id="SSF54843">
    <property type="entry name" value="Ribosomal protein L22"/>
    <property type="match status" value="1"/>
</dbReference>
<dbReference type="Pfam" id="PF00237">
    <property type="entry name" value="Ribosomal_L22"/>
    <property type="match status" value="1"/>
</dbReference>